<feature type="compositionally biased region" description="Polar residues" evidence="1">
    <location>
        <begin position="31"/>
        <end position="46"/>
    </location>
</feature>
<keyword evidence="3" id="KW-1185">Reference proteome</keyword>
<dbReference type="AlphaFoldDB" id="A0A2T7E1P8"/>
<dbReference type="EMBL" id="CM009752">
    <property type="protein sequence ID" value="PUZ61781.1"/>
    <property type="molecule type" value="Genomic_DNA"/>
</dbReference>
<gene>
    <name evidence="2" type="ORF">GQ55_4G304900</name>
</gene>
<dbReference type="Proteomes" id="UP000244336">
    <property type="component" value="Chromosome 4"/>
</dbReference>
<evidence type="ECO:0000313" key="2">
    <source>
        <dbReference type="EMBL" id="PUZ61781.1"/>
    </source>
</evidence>
<name>A0A2T7E1P8_9POAL</name>
<organism evidence="2 3">
    <name type="scientific">Panicum hallii var. hallii</name>
    <dbReference type="NCBI Taxonomy" id="1504633"/>
    <lineage>
        <taxon>Eukaryota</taxon>
        <taxon>Viridiplantae</taxon>
        <taxon>Streptophyta</taxon>
        <taxon>Embryophyta</taxon>
        <taxon>Tracheophyta</taxon>
        <taxon>Spermatophyta</taxon>
        <taxon>Magnoliopsida</taxon>
        <taxon>Liliopsida</taxon>
        <taxon>Poales</taxon>
        <taxon>Poaceae</taxon>
        <taxon>PACMAD clade</taxon>
        <taxon>Panicoideae</taxon>
        <taxon>Panicodae</taxon>
        <taxon>Paniceae</taxon>
        <taxon>Panicinae</taxon>
        <taxon>Panicum</taxon>
        <taxon>Panicum sect. Panicum</taxon>
    </lineage>
</organism>
<protein>
    <submittedName>
        <fullName evidence="2">Uncharacterized protein</fullName>
    </submittedName>
</protein>
<sequence length="54" mass="6120">MRKLWRSIGRGHTPRFQGHEPARITGKRRTQSIGPSTTPPQNQQLSLCIEPQAL</sequence>
<evidence type="ECO:0000256" key="1">
    <source>
        <dbReference type="SAM" id="MobiDB-lite"/>
    </source>
</evidence>
<dbReference type="Gramene" id="PUZ61781">
    <property type="protein sequence ID" value="PUZ61781"/>
    <property type="gene ID" value="GQ55_4G304900"/>
</dbReference>
<evidence type="ECO:0000313" key="3">
    <source>
        <dbReference type="Proteomes" id="UP000244336"/>
    </source>
</evidence>
<accession>A0A2T7E1P8</accession>
<proteinExistence type="predicted"/>
<reference evidence="2 3" key="1">
    <citation type="submission" date="2018-04" db="EMBL/GenBank/DDBJ databases">
        <title>WGS assembly of Panicum hallii var. hallii HAL2.</title>
        <authorList>
            <person name="Lovell J."/>
            <person name="Jenkins J."/>
            <person name="Lowry D."/>
            <person name="Mamidi S."/>
            <person name="Sreedasyam A."/>
            <person name="Weng X."/>
            <person name="Barry K."/>
            <person name="Bonette J."/>
            <person name="Campitelli B."/>
            <person name="Daum C."/>
            <person name="Gordon S."/>
            <person name="Gould B."/>
            <person name="Lipzen A."/>
            <person name="MacQueen A."/>
            <person name="Palacio-Mejia J."/>
            <person name="Plott C."/>
            <person name="Shakirov E."/>
            <person name="Shu S."/>
            <person name="Yoshinaga Y."/>
            <person name="Zane M."/>
            <person name="Rokhsar D."/>
            <person name="Grimwood J."/>
            <person name="Schmutz J."/>
            <person name="Juenger T."/>
        </authorList>
    </citation>
    <scope>NUCLEOTIDE SEQUENCE [LARGE SCALE GENOMIC DNA]</scope>
    <source>
        <strain evidence="3">cv. HAL2</strain>
    </source>
</reference>
<feature type="region of interest" description="Disordered" evidence="1">
    <location>
        <begin position="1"/>
        <end position="54"/>
    </location>
</feature>